<protein>
    <submittedName>
        <fullName evidence="1">Uncharacterized protein</fullName>
    </submittedName>
</protein>
<dbReference type="EMBL" id="JABMIG020000009">
    <property type="protein sequence ID" value="KAL3804162.1"/>
    <property type="molecule type" value="Genomic_DNA"/>
</dbReference>
<dbReference type="AlphaFoldDB" id="A0ABD3QUG0"/>
<evidence type="ECO:0000313" key="2">
    <source>
        <dbReference type="Proteomes" id="UP001516023"/>
    </source>
</evidence>
<accession>A0ABD3QUG0</accession>
<proteinExistence type="predicted"/>
<organism evidence="1 2">
    <name type="scientific">Cyclotella cryptica</name>
    <dbReference type="NCBI Taxonomy" id="29204"/>
    <lineage>
        <taxon>Eukaryota</taxon>
        <taxon>Sar</taxon>
        <taxon>Stramenopiles</taxon>
        <taxon>Ochrophyta</taxon>
        <taxon>Bacillariophyta</taxon>
        <taxon>Coscinodiscophyceae</taxon>
        <taxon>Thalassiosirophycidae</taxon>
        <taxon>Stephanodiscales</taxon>
        <taxon>Stephanodiscaceae</taxon>
        <taxon>Cyclotella</taxon>
    </lineage>
</organism>
<name>A0ABD3QUG0_9STRA</name>
<sequence>MIHECMSLTRQRHCKKAQCRGAIHALFMLEPSTTSGTRDPRCVPPPASLLQDRISSEFRMKFKTCRK</sequence>
<comment type="caution">
    <text evidence="1">The sequence shown here is derived from an EMBL/GenBank/DDBJ whole genome shotgun (WGS) entry which is preliminary data.</text>
</comment>
<reference evidence="1 2" key="1">
    <citation type="journal article" date="2020" name="G3 (Bethesda)">
        <title>Improved Reference Genome for Cyclotella cryptica CCMP332, a Model for Cell Wall Morphogenesis, Salinity Adaptation, and Lipid Production in Diatoms (Bacillariophyta).</title>
        <authorList>
            <person name="Roberts W.R."/>
            <person name="Downey K.M."/>
            <person name="Ruck E.C."/>
            <person name="Traller J.C."/>
            <person name="Alverson A.J."/>
        </authorList>
    </citation>
    <scope>NUCLEOTIDE SEQUENCE [LARGE SCALE GENOMIC DNA]</scope>
    <source>
        <strain evidence="1 2">CCMP332</strain>
    </source>
</reference>
<dbReference type="Proteomes" id="UP001516023">
    <property type="component" value="Unassembled WGS sequence"/>
</dbReference>
<gene>
    <name evidence="1" type="ORF">HJC23_013681</name>
</gene>
<evidence type="ECO:0000313" key="1">
    <source>
        <dbReference type="EMBL" id="KAL3804162.1"/>
    </source>
</evidence>
<keyword evidence="2" id="KW-1185">Reference proteome</keyword>